<dbReference type="Gene3D" id="1.20.1050.90">
    <property type="entry name" value="RecF/RecN/SMC, N-terminal domain"/>
    <property type="match status" value="1"/>
</dbReference>
<dbReference type="EMBL" id="BOQE01000001">
    <property type="protein sequence ID" value="GIM45903.1"/>
    <property type="molecule type" value="Genomic_DNA"/>
</dbReference>
<keyword evidence="16" id="KW-1185">Reference proteome</keyword>
<dbReference type="CDD" id="cd03242">
    <property type="entry name" value="ABC_RecF"/>
    <property type="match status" value="1"/>
</dbReference>
<dbReference type="RefSeq" id="WP_282199065.1">
    <property type="nucleotide sequence ID" value="NZ_BOQE01000001.1"/>
</dbReference>
<dbReference type="InterPro" id="IPR001238">
    <property type="entry name" value="DNA-binding_RecF"/>
</dbReference>
<comment type="subcellular location">
    <subcellularLocation>
        <location evidence="1 12 13">Cytoplasm</location>
    </subcellularLocation>
</comment>
<dbReference type="InterPro" id="IPR003395">
    <property type="entry name" value="RecF/RecN/SMC_N"/>
</dbReference>
<dbReference type="HAMAP" id="MF_00365">
    <property type="entry name" value="RecF"/>
    <property type="match status" value="1"/>
</dbReference>
<dbReference type="Gene3D" id="3.40.50.300">
    <property type="entry name" value="P-loop containing nucleotide triphosphate hydrolases"/>
    <property type="match status" value="1"/>
</dbReference>
<organism evidence="15 16">
    <name type="scientific">Collibacillus ludicampi</name>
    <dbReference type="NCBI Taxonomy" id="2771369"/>
    <lineage>
        <taxon>Bacteria</taxon>
        <taxon>Bacillati</taxon>
        <taxon>Bacillota</taxon>
        <taxon>Bacilli</taxon>
        <taxon>Bacillales</taxon>
        <taxon>Alicyclobacillaceae</taxon>
        <taxon>Collibacillus</taxon>
    </lineage>
</organism>
<dbReference type="GO" id="GO:0000731">
    <property type="term" value="P:DNA synthesis involved in DNA repair"/>
    <property type="evidence" value="ECO:0007669"/>
    <property type="project" value="TreeGrafter"/>
</dbReference>
<comment type="function">
    <text evidence="12 13">The RecF protein is involved in DNA metabolism; it is required for DNA replication and normal SOS inducibility. RecF binds preferentially to single-stranded, linear DNA. It also seems to bind ATP.</text>
</comment>
<proteinExistence type="inferred from homology"/>
<evidence type="ECO:0000256" key="6">
    <source>
        <dbReference type="ARBA" id="ARBA00022741"/>
    </source>
</evidence>
<evidence type="ECO:0000256" key="5">
    <source>
        <dbReference type="ARBA" id="ARBA00022705"/>
    </source>
</evidence>
<dbReference type="PROSITE" id="PS00617">
    <property type="entry name" value="RECF_1"/>
    <property type="match status" value="1"/>
</dbReference>
<keyword evidence="7 12" id="KW-0227">DNA damage</keyword>
<evidence type="ECO:0000256" key="9">
    <source>
        <dbReference type="ARBA" id="ARBA00023125"/>
    </source>
</evidence>
<dbReference type="Proteomes" id="UP001057291">
    <property type="component" value="Unassembled WGS sequence"/>
</dbReference>
<dbReference type="InterPro" id="IPR027417">
    <property type="entry name" value="P-loop_NTPase"/>
</dbReference>
<evidence type="ECO:0000256" key="11">
    <source>
        <dbReference type="ARBA" id="ARBA00023236"/>
    </source>
</evidence>
<sequence length="374" mass="43133">MILHELEVRDFRNYKSLQLTLSPDVNIFVGQNAQGKTNILESISMLALAKSHRTHRDSEMIRWEAERAYIAGRLARDERTYTLDLTILPKGKKARVNQVEKRKISDFVGHLNIVLFAPEDLMLVKGGPQARRRFLDVEIGQVSPHYLYNLTQYTKVLLQRNNLLKEAGKGSAKNELIQMLAIWDEQMSVYAAKIISKRVSFLQRLQEFASEIHSRITGEQEELQLHYQSALYRECPSPAELPAYIFDELQKKQKYDLQRGTTSIGPHRDDIEVWINGRNVHTYGSQGQQRTAALSMKLAEIELIRHEVGEYPVLLLDDVLSELDESRQLHLLQSMGERVQTLITTTTTYGIEQFMREKAHVYRVREGVITREGS</sequence>
<keyword evidence="4 12" id="KW-0963">Cytoplasm</keyword>
<evidence type="ECO:0000256" key="7">
    <source>
        <dbReference type="ARBA" id="ARBA00022763"/>
    </source>
</evidence>
<evidence type="ECO:0000313" key="16">
    <source>
        <dbReference type="Proteomes" id="UP001057291"/>
    </source>
</evidence>
<name>A0AAV4LE20_9BACL</name>
<dbReference type="InterPro" id="IPR042174">
    <property type="entry name" value="RecF_2"/>
</dbReference>
<evidence type="ECO:0000256" key="12">
    <source>
        <dbReference type="HAMAP-Rule" id="MF_00365"/>
    </source>
</evidence>
<evidence type="ECO:0000256" key="3">
    <source>
        <dbReference type="ARBA" id="ARBA00020170"/>
    </source>
</evidence>
<keyword evidence="6 12" id="KW-0547">Nucleotide-binding</keyword>
<gene>
    <name evidence="12 15" type="primary">recF</name>
    <name evidence="15" type="ORF">DNHGIG_14520</name>
</gene>
<evidence type="ECO:0000256" key="8">
    <source>
        <dbReference type="ARBA" id="ARBA00022840"/>
    </source>
</evidence>
<keyword evidence="5 12" id="KW-0235">DNA replication</keyword>
<feature type="domain" description="RecF/RecN/SMC N-terminal" evidence="14">
    <location>
        <begin position="3"/>
        <end position="369"/>
    </location>
</feature>
<dbReference type="GO" id="GO:0003697">
    <property type="term" value="F:single-stranded DNA binding"/>
    <property type="evidence" value="ECO:0007669"/>
    <property type="project" value="UniProtKB-UniRule"/>
</dbReference>
<evidence type="ECO:0000313" key="15">
    <source>
        <dbReference type="EMBL" id="GIM45903.1"/>
    </source>
</evidence>
<comment type="similarity">
    <text evidence="2 12 13">Belongs to the RecF family.</text>
</comment>
<protein>
    <recommendedName>
        <fullName evidence="3 12">DNA replication and repair protein RecF</fullName>
    </recommendedName>
</protein>
<comment type="caution">
    <text evidence="15">The sequence shown here is derived from an EMBL/GenBank/DDBJ whole genome shotgun (WGS) entry which is preliminary data.</text>
</comment>
<keyword evidence="10 12" id="KW-0234">DNA repair</keyword>
<evidence type="ECO:0000256" key="1">
    <source>
        <dbReference type="ARBA" id="ARBA00004496"/>
    </source>
</evidence>
<dbReference type="PANTHER" id="PTHR32182:SF0">
    <property type="entry name" value="DNA REPLICATION AND REPAIR PROTEIN RECF"/>
    <property type="match status" value="1"/>
</dbReference>
<keyword evidence="11 12" id="KW-0742">SOS response</keyword>
<accession>A0AAV4LE20</accession>
<dbReference type="GO" id="GO:0009432">
    <property type="term" value="P:SOS response"/>
    <property type="evidence" value="ECO:0007669"/>
    <property type="project" value="UniProtKB-UniRule"/>
</dbReference>
<evidence type="ECO:0000256" key="13">
    <source>
        <dbReference type="RuleBase" id="RU000578"/>
    </source>
</evidence>
<keyword evidence="8 12" id="KW-0067">ATP-binding</keyword>
<dbReference type="GO" id="GO:0006302">
    <property type="term" value="P:double-strand break repair"/>
    <property type="evidence" value="ECO:0007669"/>
    <property type="project" value="TreeGrafter"/>
</dbReference>
<dbReference type="PANTHER" id="PTHR32182">
    <property type="entry name" value="DNA REPLICATION AND REPAIR PROTEIN RECF"/>
    <property type="match status" value="1"/>
</dbReference>
<dbReference type="NCBIfam" id="TIGR00611">
    <property type="entry name" value="recf"/>
    <property type="match status" value="1"/>
</dbReference>
<feature type="binding site" evidence="12">
    <location>
        <begin position="30"/>
        <end position="37"/>
    </location>
    <ligand>
        <name>ATP</name>
        <dbReference type="ChEBI" id="CHEBI:30616"/>
    </ligand>
</feature>
<dbReference type="AlphaFoldDB" id="A0AAV4LE20"/>
<reference evidence="15" key="1">
    <citation type="journal article" date="2023" name="Int. J. Syst. Evol. Microbiol.">
        <title>Collibacillus ludicampi gen. nov., sp. nov., a new soil bacterium of the family Alicyclobacillaceae.</title>
        <authorList>
            <person name="Jojima T."/>
            <person name="Ioku Y."/>
            <person name="Fukuta Y."/>
            <person name="Shirasaka N."/>
            <person name="Matsumura Y."/>
            <person name="Mori M."/>
        </authorList>
    </citation>
    <scope>NUCLEOTIDE SEQUENCE</scope>
    <source>
        <strain evidence="15">TP075</strain>
    </source>
</reference>
<dbReference type="GO" id="GO:0006260">
    <property type="term" value="P:DNA replication"/>
    <property type="evidence" value="ECO:0007669"/>
    <property type="project" value="UniProtKB-UniRule"/>
</dbReference>
<dbReference type="Pfam" id="PF02463">
    <property type="entry name" value="SMC_N"/>
    <property type="match status" value="1"/>
</dbReference>
<dbReference type="GO" id="GO:0005737">
    <property type="term" value="C:cytoplasm"/>
    <property type="evidence" value="ECO:0007669"/>
    <property type="project" value="UniProtKB-SubCell"/>
</dbReference>
<evidence type="ECO:0000256" key="2">
    <source>
        <dbReference type="ARBA" id="ARBA00008016"/>
    </source>
</evidence>
<evidence type="ECO:0000256" key="10">
    <source>
        <dbReference type="ARBA" id="ARBA00023204"/>
    </source>
</evidence>
<dbReference type="GO" id="GO:0005524">
    <property type="term" value="F:ATP binding"/>
    <property type="evidence" value="ECO:0007669"/>
    <property type="project" value="UniProtKB-UniRule"/>
</dbReference>
<dbReference type="InterPro" id="IPR018078">
    <property type="entry name" value="DNA-binding_RecF_CS"/>
</dbReference>
<dbReference type="SUPFAM" id="SSF52540">
    <property type="entry name" value="P-loop containing nucleoside triphosphate hydrolases"/>
    <property type="match status" value="1"/>
</dbReference>
<keyword evidence="9 12" id="KW-0238">DNA-binding</keyword>
<dbReference type="PROSITE" id="PS00618">
    <property type="entry name" value="RECF_2"/>
    <property type="match status" value="1"/>
</dbReference>
<evidence type="ECO:0000256" key="4">
    <source>
        <dbReference type="ARBA" id="ARBA00022490"/>
    </source>
</evidence>
<evidence type="ECO:0000259" key="14">
    <source>
        <dbReference type="Pfam" id="PF02463"/>
    </source>
</evidence>